<evidence type="ECO:0000313" key="6">
    <source>
        <dbReference type="EMBL" id="MFB3167556.1"/>
    </source>
</evidence>
<dbReference type="EMBL" id="JAROBZ020000001">
    <property type="protein sequence ID" value="MFB3167556.1"/>
    <property type="molecule type" value="Genomic_DNA"/>
</dbReference>
<protein>
    <submittedName>
        <fullName evidence="6">Acetate--CoA ligase family protein</fullName>
    </submittedName>
</protein>
<dbReference type="InterPro" id="IPR032875">
    <property type="entry name" value="Succ_CoA_lig_flav_dom"/>
</dbReference>
<evidence type="ECO:0000256" key="4">
    <source>
        <dbReference type="PROSITE-ProRule" id="PRU00409"/>
    </source>
</evidence>
<dbReference type="PANTHER" id="PTHR43334">
    <property type="entry name" value="ACETATE--COA LIGASE [ADP-FORMING]"/>
    <property type="match status" value="1"/>
</dbReference>
<dbReference type="PANTHER" id="PTHR43334:SF1">
    <property type="entry name" value="3-HYDROXYPROPIONATE--COA LIGASE [ADP-FORMING]"/>
    <property type="match status" value="1"/>
</dbReference>
<keyword evidence="1 6" id="KW-0436">Ligase</keyword>
<dbReference type="Proteomes" id="UP001241748">
    <property type="component" value="Unassembled WGS sequence"/>
</dbReference>
<dbReference type="SUPFAM" id="SSF51735">
    <property type="entry name" value="NAD(P)-binding Rossmann-fold domains"/>
    <property type="match status" value="1"/>
</dbReference>
<feature type="domain" description="ATP-grasp" evidence="5">
    <location>
        <begin position="487"/>
        <end position="523"/>
    </location>
</feature>
<dbReference type="Pfam" id="PF13607">
    <property type="entry name" value="Succ_CoA_lig"/>
    <property type="match status" value="1"/>
</dbReference>
<name>A0ABV4YRT5_9BACI</name>
<dbReference type="Gene3D" id="3.30.470.20">
    <property type="entry name" value="ATP-grasp fold, B domain"/>
    <property type="match status" value="1"/>
</dbReference>
<dbReference type="InterPro" id="IPR051538">
    <property type="entry name" value="Acyl-CoA_Synth/Transferase"/>
</dbReference>
<evidence type="ECO:0000256" key="1">
    <source>
        <dbReference type="ARBA" id="ARBA00022598"/>
    </source>
</evidence>
<keyword evidence="3 4" id="KW-0067">ATP-binding</keyword>
<comment type="caution">
    <text evidence="6">The sequence shown here is derived from an EMBL/GenBank/DDBJ whole genome shotgun (WGS) entry which is preliminary data.</text>
</comment>
<dbReference type="Gene3D" id="3.40.50.261">
    <property type="entry name" value="Succinyl-CoA synthetase domains"/>
    <property type="match status" value="2"/>
</dbReference>
<evidence type="ECO:0000259" key="5">
    <source>
        <dbReference type="PROSITE" id="PS50975"/>
    </source>
</evidence>
<dbReference type="InterPro" id="IPR036291">
    <property type="entry name" value="NAD(P)-bd_dom_sf"/>
</dbReference>
<dbReference type="SUPFAM" id="SSF56059">
    <property type="entry name" value="Glutathione synthetase ATP-binding domain-like"/>
    <property type="match status" value="1"/>
</dbReference>
<dbReference type="InterPro" id="IPR011761">
    <property type="entry name" value="ATP-grasp"/>
</dbReference>
<dbReference type="GO" id="GO:0016874">
    <property type="term" value="F:ligase activity"/>
    <property type="evidence" value="ECO:0007669"/>
    <property type="project" value="UniProtKB-KW"/>
</dbReference>
<dbReference type="InterPro" id="IPR016102">
    <property type="entry name" value="Succinyl-CoA_synth-like"/>
</dbReference>
<proteinExistence type="predicted"/>
<dbReference type="Pfam" id="PF13380">
    <property type="entry name" value="CoA_binding_2"/>
    <property type="match status" value="1"/>
</dbReference>
<gene>
    <name evidence="6" type="ORF">P5G62_010590</name>
</gene>
<dbReference type="RefSeq" id="WP_306075080.1">
    <property type="nucleotide sequence ID" value="NZ_JAROBZ020000001.1"/>
</dbReference>
<evidence type="ECO:0000313" key="7">
    <source>
        <dbReference type="Proteomes" id="UP001241748"/>
    </source>
</evidence>
<dbReference type="Gene3D" id="3.40.50.720">
    <property type="entry name" value="NAD(P)-binding Rossmann-like Domain"/>
    <property type="match status" value="1"/>
</dbReference>
<dbReference type="SUPFAM" id="SSF52210">
    <property type="entry name" value="Succinyl-CoA synthetase domains"/>
    <property type="match status" value="2"/>
</dbReference>
<dbReference type="PROSITE" id="PS50975">
    <property type="entry name" value="ATP_GRASP"/>
    <property type="match status" value="1"/>
</dbReference>
<dbReference type="InterPro" id="IPR003781">
    <property type="entry name" value="CoA-bd"/>
</dbReference>
<dbReference type="InterPro" id="IPR013815">
    <property type="entry name" value="ATP_grasp_subdomain_1"/>
</dbReference>
<keyword evidence="7" id="KW-1185">Reference proteome</keyword>
<keyword evidence="2 4" id="KW-0547">Nucleotide-binding</keyword>
<dbReference type="Gene3D" id="3.30.1490.20">
    <property type="entry name" value="ATP-grasp fold, A domain"/>
    <property type="match status" value="1"/>
</dbReference>
<sequence>MKRTNLRALFDPESIAIIGASPDDQKIGGRPLSYLQKYRYEGKIYPINPKYKEINDLKCFPDIKSVPEEIDLAIIAVPKSIVLETFKKCADRKVRSVVIFSAGFAEVDEEGKRLQEEISLIAEQNNVSVLGPNCLGMFNVKKSVYGTFSTIIEDEKPLLSNIGFVSQSGAFGSHVFTLARQHKIGFSYFVATGNECDVDVADCIQFLAEDPGTDVIACYIEGTKDGDKLIEALKLARKNKKPVIALKVGKTDVGMKAALSHTGSLVGSDDVFDTVFKQNGVYRAETIEEFLDVTYAASKLPFPKGNRTAVFTVSGGVGIMLADQLSANGLTLPETPEPVKEKLRDILPIAAVQNPIDTTAQISYMPTLLEDFMESVLSSGEYDSAVVFLGFAGLKLDSLNDRIETLVKMKDRFKDIPQIAVTINSETSRQIFSDAGLYVSDDPSRAVTVSKALLYFAGQQEEENEEVYLPNKDIFGLSTVLTEYGSKKILKQYGIPITEEKLARTAEEAVQYANEIGYPIVLKGMSPQILHKTEKGLVILNVKDNEEVREKFGILKTIIQQTNGAEFEGVLIQEMLKNDSVEMVVGSKKDPIFGQIVLVGLGGIYIEVLKDVSMRKAPVSVREAEKMIHELRASPILHSYRGKQPYDVEELSKLISQFSHFIVSQEEKLLEVDLNPVMVFTKGQGIKVADGLMTLEKQVIHS</sequence>
<evidence type="ECO:0000256" key="3">
    <source>
        <dbReference type="ARBA" id="ARBA00022840"/>
    </source>
</evidence>
<dbReference type="Pfam" id="PF13549">
    <property type="entry name" value="ATP-grasp_5"/>
    <property type="match status" value="1"/>
</dbReference>
<accession>A0ABV4YRT5</accession>
<organism evidence="6 7">
    <name type="scientific">Neobacillus driksii</name>
    <dbReference type="NCBI Taxonomy" id="3035913"/>
    <lineage>
        <taxon>Bacteria</taxon>
        <taxon>Bacillati</taxon>
        <taxon>Bacillota</taxon>
        <taxon>Bacilli</taxon>
        <taxon>Bacillales</taxon>
        <taxon>Bacillaceae</taxon>
        <taxon>Neobacillus</taxon>
    </lineage>
</organism>
<dbReference type="SMART" id="SM00881">
    <property type="entry name" value="CoA_binding"/>
    <property type="match status" value="1"/>
</dbReference>
<evidence type="ECO:0000256" key="2">
    <source>
        <dbReference type="ARBA" id="ARBA00022741"/>
    </source>
</evidence>
<reference evidence="6 7" key="1">
    <citation type="submission" date="2024-05" db="EMBL/GenBank/DDBJ databases">
        <authorList>
            <person name="Venkateswaran K."/>
        </authorList>
    </citation>
    <scope>NUCLEOTIDE SEQUENCE [LARGE SCALE GENOMIC DNA]</scope>
    <source>
        <strain evidence="6 7">179-C4-2-HS</strain>
    </source>
</reference>